<feature type="transmembrane region" description="Helical" evidence="1">
    <location>
        <begin position="12"/>
        <end position="31"/>
    </location>
</feature>
<keyword evidence="1" id="KW-0812">Transmembrane</keyword>
<dbReference type="EMBL" id="QZEY01000002">
    <property type="protein sequence ID" value="RJL34251.1"/>
    <property type="molecule type" value="Genomic_DNA"/>
</dbReference>
<evidence type="ECO:0000313" key="2">
    <source>
        <dbReference type="EMBL" id="RJL34251.1"/>
    </source>
</evidence>
<keyword evidence="3" id="KW-1185">Reference proteome</keyword>
<evidence type="ECO:0000313" key="3">
    <source>
        <dbReference type="Proteomes" id="UP000265768"/>
    </source>
</evidence>
<gene>
    <name evidence="2" type="ORF">D5H75_07245</name>
</gene>
<reference evidence="2 3" key="1">
    <citation type="submission" date="2018-09" db="EMBL/GenBank/DDBJ databases">
        <title>YIM 75507 draft genome.</title>
        <authorList>
            <person name="Tang S."/>
            <person name="Feng Y."/>
        </authorList>
    </citation>
    <scope>NUCLEOTIDE SEQUENCE [LARGE SCALE GENOMIC DNA]</scope>
    <source>
        <strain evidence="2 3">YIM 75507</strain>
    </source>
</reference>
<comment type="caution">
    <text evidence="2">The sequence shown here is derived from an EMBL/GenBank/DDBJ whole genome shotgun (WGS) entry which is preliminary data.</text>
</comment>
<accession>A0A3A4B7P6</accession>
<proteinExistence type="predicted"/>
<name>A0A3A4B7P6_9ACTN</name>
<dbReference type="Proteomes" id="UP000265768">
    <property type="component" value="Unassembled WGS sequence"/>
</dbReference>
<feature type="transmembrane region" description="Helical" evidence="1">
    <location>
        <begin position="57"/>
        <end position="75"/>
    </location>
</feature>
<dbReference type="OrthoDB" id="6293727at2"/>
<dbReference type="Pfam" id="PF14019">
    <property type="entry name" value="DUF4235"/>
    <property type="match status" value="1"/>
</dbReference>
<organism evidence="2 3">
    <name type="scientific">Bailinhaonella thermotolerans</name>
    <dbReference type="NCBI Taxonomy" id="1070861"/>
    <lineage>
        <taxon>Bacteria</taxon>
        <taxon>Bacillati</taxon>
        <taxon>Actinomycetota</taxon>
        <taxon>Actinomycetes</taxon>
        <taxon>Streptosporangiales</taxon>
        <taxon>Streptosporangiaceae</taxon>
        <taxon>Bailinhaonella</taxon>
    </lineage>
</organism>
<keyword evidence="1" id="KW-1133">Transmembrane helix</keyword>
<dbReference type="AlphaFoldDB" id="A0A3A4B7P6"/>
<keyword evidence="1" id="KW-0472">Membrane</keyword>
<dbReference type="RefSeq" id="WP_119925552.1">
    <property type="nucleotide sequence ID" value="NZ_QZEY01000002.1"/>
</dbReference>
<protein>
    <submittedName>
        <fullName evidence="2">DUF4235 domain-containing protein</fullName>
    </submittedName>
</protein>
<dbReference type="InterPro" id="IPR025329">
    <property type="entry name" value="DUF4235"/>
</dbReference>
<sequence>MADKPEKNELAWRLVGGVVAMGAGFAARKVIEFGWTKATGKRPPANVDDPELRLAEALGFAVVMGVGMEVARILAMRTAHRRLYHRVVRKVTA</sequence>
<evidence type="ECO:0000256" key="1">
    <source>
        <dbReference type="SAM" id="Phobius"/>
    </source>
</evidence>